<feature type="compositionally biased region" description="Low complexity" evidence="1">
    <location>
        <begin position="110"/>
        <end position="121"/>
    </location>
</feature>
<comment type="caution">
    <text evidence="2">The sequence shown here is derived from an EMBL/GenBank/DDBJ whole genome shotgun (WGS) entry which is preliminary data.</text>
</comment>
<accession>A0A4Y2J458</accession>
<dbReference type="AlphaFoldDB" id="A0A4Y2J458"/>
<feature type="region of interest" description="Disordered" evidence="1">
    <location>
        <begin position="93"/>
        <end position="121"/>
    </location>
</feature>
<dbReference type="Proteomes" id="UP000499080">
    <property type="component" value="Unassembled WGS sequence"/>
</dbReference>
<evidence type="ECO:0000313" key="3">
    <source>
        <dbReference type="Proteomes" id="UP000499080"/>
    </source>
</evidence>
<dbReference type="EMBL" id="BGPR01003119">
    <property type="protein sequence ID" value="GBM83926.1"/>
    <property type="molecule type" value="Genomic_DNA"/>
</dbReference>
<proteinExistence type="predicted"/>
<keyword evidence="3" id="KW-1185">Reference proteome</keyword>
<protein>
    <submittedName>
        <fullName evidence="2">Uncharacterized protein</fullName>
    </submittedName>
</protein>
<sequence>MAAFPKDGKQLPTVVPILKPDKDPTQPSSYRPISLLFSLSKIAEDIILNRLNKFLTDNNILCPEQFAFKPKLSTLHRLVRVTEFITEGFTNNQKNRSSFPRHPKSVRQSLTGHTHTQTLHL</sequence>
<reference evidence="2 3" key="1">
    <citation type="journal article" date="2019" name="Sci. Rep.">
        <title>Orb-weaving spider Araneus ventricosus genome elucidates the spidroin gene catalogue.</title>
        <authorList>
            <person name="Kono N."/>
            <person name="Nakamura H."/>
            <person name="Ohtoshi R."/>
            <person name="Moran D.A.P."/>
            <person name="Shinohara A."/>
            <person name="Yoshida Y."/>
            <person name="Fujiwara M."/>
            <person name="Mori M."/>
            <person name="Tomita M."/>
            <person name="Arakawa K."/>
        </authorList>
    </citation>
    <scope>NUCLEOTIDE SEQUENCE [LARGE SCALE GENOMIC DNA]</scope>
</reference>
<dbReference type="PANTHER" id="PTHR36688">
    <property type="entry name" value="ENDO/EXONUCLEASE/PHOSPHATASE DOMAIN-CONTAINING PROTEIN"/>
    <property type="match status" value="1"/>
</dbReference>
<organism evidence="2 3">
    <name type="scientific">Araneus ventricosus</name>
    <name type="common">Orbweaver spider</name>
    <name type="synonym">Epeira ventricosa</name>
    <dbReference type="NCBI Taxonomy" id="182803"/>
    <lineage>
        <taxon>Eukaryota</taxon>
        <taxon>Metazoa</taxon>
        <taxon>Ecdysozoa</taxon>
        <taxon>Arthropoda</taxon>
        <taxon>Chelicerata</taxon>
        <taxon>Arachnida</taxon>
        <taxon>Araneae</taxon>
        <taxon>Araneomorphae</taxon>
        <taxon>Entelegynae</taxon>
        <taxon>Araneoidea</taxon>
        <taxon>Araneidae</taxon>
        <taxon>Araneus</taxon>
    </lineage>
</organism>
<dbReference type="InterPro" id="IPR052560">
    <property type="entry name" value="RdDP_mobile_element"/>
</dbReference>
<dbReference type="PANTHER" id="PTHR36688:SF1">
    <property type="entry name" value="ENDONUCLEASE_EXONUCLEASE_PHOSPHATASE DOMAIN-CONTAINING PROTEIN"/>
    <property type="match status" value="1"/>
</dbReference>
<name>A0A4Y2J458_ARAVE</name>
<dbReference type="OrthoDB" id="6437545at2759"/>
<gene>
    <name evidence="2" type="ORF">AVEN_49581_1</name>
</gene>
<evidence type="ECO:0000256" key="1">
    <source>
        <dbReference type="SAM" id="MobiDB-lite"/>
    </source>
</evidence>
<evidence type="ECO:0000313" key="2">
    <source>
        <dbReference type="EMBL" id="GBM83926.1"/>
    </source>
</evidence>